<keyword evidence="3" id="KW-0812">Transmembrane</keyword>
<feature type="coiled-coil region" evidence="1">
    <location>
        <begin position="645"/>
        <end position="746"/>
    </location>
</feature>
<dbReference type="EMBL" id="FXAM01000002">
    <property type="protein sequence ID" value="SMF97406.1"/>
    <property type="molecule type" value="Genomic_DNA"/>
</dbReference>
<feature type="region of interest" description="Disordered" evidence="2">
    <location>
        <begin position="262"/>
        <end position="289"/>
    </location>
</feature>
<dbReference type="Pfam" id="PF14362">
    <property type="entry name" value="DUF4407"/>
    <property type="match status" value="1"/>
</dbReference>
<feature type="transmembrane region" description="Helical" evidence="3">
    <location>
        <begin position="128"/>
        <end position="150"/>
    </location>
</feature>
<feature type="region of interest" description="Disordered" evidence="2">
    <location>
        <begin position="757"/>
        <end position="777"/>
    </location>
</feature>
<evidence type="ECO:0000256" key="1">
    <source>
        <dbReference type="SAM" id="Coils"/>
    </source>
</evidence>
<sequence length="777" mass="87641">MYNRPKPVHPWNRLKTLVRDFFTLRPHGREMAGPAVDLWIRSVWLVIFLMALVEALVWAMIGGFIAPGEGWTDTLVAAFAASGVFLLVWVVDSSFVMAERPLLRRGAPPDGDRPVFDGDASWSWGAGIAIRIGIVLISLCVTAPLLTLVLNKDRIDQLYQDKKIADEKKLAGEAKAKLQRDVEAKTARVDSELGPLQAQIADLEQRKQRLSENMGDPESAYKAGLDKFQAEIDRLKQDIQDEIDGKRGKPGCGSNCEALQRNLHDKEKQRDTLRGKVQKAASQQGDTLSKDLAHISRQIAELEPKVDQLNAKKRQLLAEFNAESSRSGTDGKIESKLVLSLATQWELLEEILARERQERMALRYGDAAATTTPGWIEKIADHLRSVDGLAQAVLAMLFLSLLALKFFEPKSVRLYFNEALQLKWRDYLNGAFERTPGFPPATDPARRFNHIDFARAYLAYTENPAAFIDDHVARLEREAGAVDRLAQEDFARKLAAAHLDHELAQATQRAEEREATAHRQAERDQALFETQLAMVREKFQAEIDQRTRDWQLEQERMTLELGNQRTQFEGEFAAKLREDERLFRELEQTHTLAMAQLRGDFRLKLQSQRDEFLKEQQEAWDARAQAAQQRIGTLHDETRQLAADLDAARKNSARIEGEAQVIEAEIARLDSEIQGYMRAIAQADPAHPALLASLNSLRVGLENQLPAKQRERAVLREEGAYLKDRLRELEERRQDTARSLAEAQAIWKLCQDQLADLRPTPSTAEPAAEPGSDGDAA</sequence>
<reference evidence="4 5" key="1">
    <citation type="submission" date="2016-12" db="EMBL/GenBank/DDBJ databases">
        <authorList>
            <person name="Song W.-J."/>
            <person name="Kurnit D.M."/>
        </authorList>
    </citation>
    <scope>NUCLEOTIDE SEQUENCE [LARGE SCALE GENOMIC DNA]</scope>
    <source>
        <strain evidence="4 5">175</strain>
    </source>
</reference>
<proteinExistence type="predicted"/>
<evidence type="ECO:0000313" key="4">
    <source>
        <dbReference type="EMBL" id="SMF97406.1"/>
    </source>
</evidence>
<evidence type="ECO:0000256" key="2">
    <source>
        <dbReference type="SAM" id="MobiDB-lite"/>
    </source>
</evidence>
<dbReference type="AlphaFoldDB" id="A0A1Y6D475"/>
<dbReference type="STRING" id="1760988.SAMN02949497_0433"/>
<dbReference type="Proteomes" id="UP000192923">
    <property type="component" value="Unassembled WGS sequence"/>
</dbReference>
<evidence type="ECO:0000313" key="5">
    <source>
        <dbReference type="Proteomes" id="UP000192923"/>
    </source>
</evidence>
<dbReference type="InterPro" id="IPR025519">
    <property type="entry name" value="DUF4407"/>
</dbReference>
<keyword evidence="5" id="KW-1185">Reference proteome</keyword>
<keyword evidence="1" id="KW-0175">Coiled coil</keyword>
<dbReference type="RefSeq" id="WP_176225385.1">
    <property type="nucleotide sequence ID" value="NZ_FXAM01000002.1"/>
</dbReference>
<feature type="compositionally biased region" description="Basic and acidic residues" evidence="2">
    <location>
        <begin position="262"/>
        <end position="274"/>
    </location>
</feature>
<feature type="transmembrane region" description="Helical" evidence="3">
    <location>
        <begin position="38"/>
        <end position="59"/>
    </location>
</feature>
<organism evidence="4 5">
    <name type="scientific">Methylomagnum ishizawai</name>
    <dbReference type="NCBI Taxonomy" id="1760988"/>
    <lineage>
        <taxon>Bacteria</taxon>
        <taxon>Pseudomonadati</taxon>
        <taxon>Pseudomonadota</taxon>
        <taxon>Gammaproteobacteria</taxon>
        <taxon>Methylococcales</taxon>
        <taxon>Methylococcaceae</taxon>
        <taxon>Methylomagnum</taxon>
    </lineage>
</organism>
<gene>
    <name evidence="4" type="ORF">SAMN02949497_0433</name>
</gene>
<keyword evidence="3" id="KW-0472">Membrane</keyword>
<feature type="compositionally biased region" description="Low complexity" evidence="2">
    <location>
        <begin position="759"/>
        <end position="770"/>
    </location>
</feature>
<accession>A0A1Y6D475</accession>
<protein>
    <submittedName>
        <fullName evidence="4">Uncharacterized protein</fullName>
    </submittedName>
</protein>
<feature type="transmembrane region" description="Helical" evidence="3">
    <location>
        <begin position="71"/>
        <end position="91"/>
    </location>
</feature>
<evidence type="ECO:0000256" key="3">
    <source>
        <dbReference type="SAM" id="Phobius"/>
    </source>
</evidence>
<name>A0A1Y6D475_9GAMM</name>
<keyword evidence="3" id="KW-1133">Transmembrane helix</keyword>